<accession>A0A1W2DPM9</accession>
<dbReference type="InterPro" id="IPR001789">
    <property type="entry name" value="Sig_transdc_resp-reg_receiver"/>
</dbReference>
<evidence type="ECO:0000256" key="2">
    <source>
        <dbReference type="ARBA" id="ARBA00023125"/>
    </source>
</evidence>
<gene>
    <name evidence="7" type="ORF">SAMN04488500_11749</name>
</gene>
<dbReference type="Pfam" id="PF00072">
    <property type="entry name" value="Response_reg"/>
    <property type="match status" value="1"/>
</dbReference>
<keyword evidence="1" id="KW-0805">Transcription regulation</keyword>
<dbReference type="PROSITE" id="PS50110">
    <property type="entry name" value="RESPONSE_REGULATORY"/>
    <property type="match status" value="1"/>
</dbReference>
<evidence type="ECO:0000259" key="5">
    <source>
        <dbReference type="PROSITE" id="PS50043"/>
    </source>
</evidence>
<dbReference type="GO" id="GO:0000160">
    <property type="term" value="P:phosphorelay signal transduction system"/>
    <property type="evidence" value="ECO:0007669"/>
    <property type="project" value="InterPro"/>
</dbReference>
<dbReference type="SMART" id="SM00448">
    <property type="entry name" value="REC"/>
    <property type="match status" value="1"/>
</dbReference>
<proteinExistence type="predicted"/>
<dbReference type="OrthoDB" id="9802066at2"/>
<evidence type="ECO:0000313" key="7">
    <source>
        <dbReference type="EMBL" id="SMC99379.1"/>
    </source>
</evidence>
<dbReference type="Gene3D" id="1.10.10.10">
    <property type="entry name" value="Winged helix-like DNA-binding domain superfamily/Winged helix DNA-binding domain"/>
    <property type="match status" value="1"/>
</dbReference>
<dbReference type="PROSITE" id="PS00622">
    <property type="entry name" value="HTH_LUXR_1"/>
    <property type="match status" value="1"/>
</dbReference>
<evidence type="ECO:0000313" key="8">
    <source>
        <dbReference type="Proteomes" id="UP000192738"/>
    </source>
</evidence>
<keyword evidence="8" id="KW-1185">Reference proteome</keyword>
<dbReference type="PANTHER" id="PTHR43214">
    <property type="entry name" value="TWO-COMPONENT RESPONSE REGULATOR"/>
    <property type="match status" value="1"/>
</dbReference>
<dbReference type="AlphaFoldDB" id="A0A1W2DPM9"/>
<evidence type="ECO:0000256" key="4">
    <source>
        <dbReference type="PROSITE-ProRule" id="PRU00169"/>
    </source>
</evidence>
<dbReference type="CDD" id="cd06170">
    <property type="entry name" value="LuxR_C_like"/>
    <property type="match status" value="1"/>
</dbReference>
<name>A0A1W2DPM9_9FIRM</name>
<feature type="domain" description="Response regulatory" evidence="6">
    <location>
        <begin position="9"/>
        <end position="124"/>
    </location>
</feature>
<feature type="domain" description="HTH luxR-type" evidence="5">
    <location>
        <begin position="154"/>
        <end position="219"/>
    </location>
</feature>
<evidence type="ECO:0000256" key="1">
    <source>
        <dbReference type="ARBA" id="ARBA00023015"/>
    </source>
</evidence>
<keyword evidence="3" id="KW-0804">Transcription</keyword>
<dbReference type="Gene3D" id="3.40.50.2300">
    <property type="match status" value="1"/>
</dbReference>
<dbReference type="InterPro" id="IPR011006">
    <property type="entry name" value="CheY-like_superfamily"/>
</dbReference>
<keyword evidence="2 7" id="KW-0238">DNA-binding</keyword>
<dbReference type="Proteomes" id="UP000192738">
    <property type="component" value="Unassembled WGS sequence"/>
</dbReference>
<organism evidence="7 8">
    <name type="scientific">Sporomusa malonica</name>
    <dbReference type="NCBI Taxonomy" id="112901"/>
    <lineage>
        <taxon>Bacteria</taxon>
        <taxon>Bacillati</taxon>
        <taxon>Bacillota</taxon>
        <taxon>Negativicutes</taxon>
        <taxon>Selenomonadales</taxon>
        <taxon>Sporomusaceae</taxon>
        <taxon>Sporomusa</taxon>
    </lineage>
</organism>
<dbReference type="SMART" id="SM00421">
    <property type="entry name" value="HTH_LUXR"/>
    <property type="match status" value="1"/>
</dbReference>
<evidence type="ECO:0000256" key="3">
    <source>
        <dbReference type="ARBA" id="ARBA00023163"/>
    </source>
</evidence>
<dbReference type="InterPro" id="IPR036388">
    <property type="entry name" value="WH-like_DNA-bd_sf"/>
</dbReference>
<dbReference type="SUPFAM" id="SSF52172">
    <property type="entry name" value="CheY-like"/>
    <property type="match status" value="1"/>
</dbReference>
<dbReference type="Pfam" id="PF00196">
    <property type="entry name" value="GerE"/>
    <property type="match status" value="1"/>
</dbReference>
<dbReference type="EMBL" id="FWXI01000017">
    <property type="protein sequence ID" value="SMC99379.1"/>
    <property type="molecule type" value="Genomic_DNA"/>
</dbReference>
<dbReference type="PRINTS" id="PR00038">
    <property type="entry name" value="HTHLUXR"/>
</dbReference>
<evidence type="ECO:0000259" key="6">
    <source>
        <dbReference type="PROSITE" id="PS50110"/>
    </source>
</evidence>
<feature type="modified residue" description="4-aspartylphosphate" evidence="4">
    <location>
        <position position="58"/>
    </location>
</feature>
<dbReference type="GO" id="GO:0003677">
    <property type="term" value="F:DNA binding"/>
    <property type="evidence" value="ECO:0007669"/>
    <property type="project" value="UniProtKB-KW"/>
</dbReference>
<keyword evidence="4" id="KW-0597">Phosphoprotein</keyword>
<reference evidence="7 8" key="1">
    <citation type="submission" date="2017-04" db="EMBL/GenBank/DDBJ databases">
        <authorList>
            <person name="Afonso C.L."/>
            <person name="Miller P.J."/>
            <person name="Scott M.A."/>
            <person name="Spackman E."/>
            <person name="Goraichik I."/>
            <person name="Dimitrov K.M."/>
            <person name="Suarez D.L."/>
            <person name="Swayne D.E."/>
        </authorList>
    </citation>
    <scope>NUCLEOTIDE SEQUENCE [LARGE SCALE GENOMIC DNA]</scope>
    <source>
        <strain evidence="7 8">DSM 5090</strain>
    </source>
</reference>
<protein>
    <submittedName>
        <fullName evidence="7">DNA-binding response regulator, NarL/FixJ family, contains REC and HTH domains</fullName>
    </submittedName>
</protein>
<dbReference type="PROSITE" id="PS50043">
    <property type="entry name" value="HTH_LUXR_2"/>
    <property type="match status" value="1"/>
</dbReference>
<dbReference type="InterPro" id="IPR039420">
    <property type="entry name" value="WalR-like"/>
</dbReference>
<dbReference type="STRING" id="112901.SAMN04488500_11749"/>
<dbReference type="RefSeq" id="WP_084577217.1">
    <property type="nucleotide sequence ID" value="NZ_CP155572.1"/>
</dbReference>
<sequence length="223" mass="24699">MAPSTPITRVLVVDDDDKCLTSMRRILHGHFEIVTTKDPVQALKLFVHQGPFAVVVSDYRMPFMNGVELFSRILAIDQKVQRIMLTGHAELYMAIDAINHGKISAFLTKPTPAVSIRSVISDAIRTYNLDTGNGAREKETLRTADKLQSAKQDSTEIYEPLTVKEKEVFALLAKGFSNEEISLELNITIGTVKSHLNNLFGKMDVNSRTKVVAKGISLGLVQT</sequence>
<dbReference type="InterPro" id="IPR000792">
    <property type="entry name" value="Tscrpt_reg_LuxR_C"/>
</dbReference>
<dbReference type="GO" id="GO:0006355">
    <property type="term" value="P:regulation of DNA-templated transcription"/>
    <property type="evidence" value="ECO:0007669"/>
    <property type="project" value="InterPro"/>
</dbReference>